<keyword evidence="2" id="KW-0732">Signal</keyword>
<keyword evidence="4" id="KW-1185">Reference proteome</keyword>
<evidence type="ECO:0000256" key="1">
    <source>
        <dbReference type="SAM" id="MobiDB-lite"/>
    </source>
</evidence>
<gene>
    <name evidence="3" type="ORF">PPROV_001118200</name>
</gene>
<dbReference type="Proteomes" id="UP000660262">
    <property type="component" value="Unassembled WGS sequence"/>
</dbReference>
<feature type="chain" id="PRO_5032581598" description="Secreted protein" evidence="2">
    <location>
        <begin position="28"/>
        <end position="204"/>
    </location>
</feature>
<comment type="caution">
    <text evidence="3">The sequence shown here is derived from an EMBL/GenBank/DDBJ whole genome shotgun (WGS) entry which is preliminary data.</text>
</comment>
<feature type="compositionally biased region" description="Basic and acidic residues" evidence="1">
    <location>
        <begin position="193"/>
        <end position="204"/>
    </location>
</feature>
<organism evidence="3 4">
    <name type="scientific">Pycnococcus provasolii</name>
    <dbReference type="NCBI Taxonomy" id="41880"/>
    <lineage>
        <taxon>Eukaryota</taxon>
        <taxon>Viridiplantae</taxon>
        <taxon>Chlorophyta</taxon>
        <taxon>Pseudoscourfieldiophyceae</taxon>
        <taxon>Pseudoscourfieldiales</taxon>
        <taxon>Pycnococcaceae</taxon>
        <taxon>Pycnococcus</taxon>
    </lineage>
</organism>
<evidence type="ECO:0008006" key="5">
    <source>
        <dbReference type="Google" id="ProtNLM"/>
    </source>
</evidence>
<feature type="region of interest" description="Disordered" evidence="1">
    <location>
        <begin position="165"/>
        <end position="204"/>
    </location>
</feature>
<protein>
    <recommendedName>
        <fullName evidence="5">Secreted protein</fullName>
    </recommendedName>
</protein>
<sequence>MIQGKTWHGRRLTVVLLLALDANGSEREHGEESEVPDDELKPERVVDLRSCRELVHEAEDAVHERDSERLPLVVDERHDWRAHDRRPHRESAVENYLFIVKVVENKYDRWGLMTVSSQMFILFFSKEGWTVNTTVLNPIETTNKNQKHHINTYSMHFQTSAHIPYQTSPQRHEPPWSVTDEPDEPPNEPTSETPRRQDEPFAKS</sequence>
<proteinExistence type="predicted"/>
<evidence type="ECO:0000313" key="3">
    <source>
        <dbReference type="EMBL" id="GHP12454.1"/>
    </source>
</evidence>
<reference evidence="3" key="1">
    <citation type="submission" date="2020-10" db="EMBL/GenBank/DDBJ databases">
        <title>Unveiling of a novel bifunctional photoreceptor, Dualchrome1, isolated from a cosmopolitan green alga.</title>
        <authorList>
            <person name="Suzuki S."/>
            <person name="Kawachi M."/>
        </authorList>
    </citation>
    <scope>NUCLEOTIDE SEQUENCE</scope>
    <source>
        <strain evidence="3">NIES 2893</strain>
    </source>
</reference>
<evidence type="ECO:0000256" key="2">
    <source>
        <dbReference type="SAM" id="SignalP"/>
    </source>
</evidence>
<evidence type="ECO:0000313" key="4">
    <source>
        <dbReference type="Proteomes" id="UP000660262"/>
    </source>
</evidence>
<accession>A0A830HZA9</accession>
<dbReference type="AlphaFoldDB" id="A0A830HZA9"/>
<dbReference type="EMBL" id="BNJQ01000042">
    <property type="protein sequence ID" value="GHP12454.1"/>
    <property type="molecule type" value="Genomic_DNA"/>
</dbReference>
<name>A0A830HZA9_9CHLO</name>
<feature type="signal peptide" evidence="2">
    <location>
        <begin position="1"/>
        <end position="27"/>
    </location>
</feature>